<keyword evidence="1" id="KW-0596">Phosphopantetheine</keyword>
<dbReference type="InterPro" id="IPR057326">
    <property type="entry name" value="KR_dom"/>
</dbReference>
<dbReference type="Gene3D" id="3.40.50.1820">
    <property type="entry name" value="alpha/beta hydrolase"/>
    <property type="match status" value="1"/>
</dbReference>
<dbReference type="GO" id="GO:0006633">
    <property type="term" value="P:fatty acid biosynthetic process"/>
    <property type="evidence" value="ECO:0007669"/>
    <property type="project" value="InterPro"/>
</dbReference>
<keyword evidence="2" id="KW-0597">Phosphoprotein</keyword>
<evidence type="ECO:0000313" key="9">
    <source>
        <dbReference type="Proteomes" id="UP000076871"/>
    </source>
</evidence>
<proteinExistence type="predicted"/>
<dbReference type="InterPro" id="IPR013968">
    <property type="entry name" value="PKS_KR"/>
</dbReference>
<keyword evidence="3" id="KW-0808">Transferase</keyword>
<dbReference type="InParanoid" id="A0A165BN56"/>
<dbReference type="Pfam" id="PF00698">
    <property type="entry name" value="Acyl_transf_1"/>
    <property type="match status" value="1"/>
</dbReference>
<evidence type="ECO:0000313" key="8">
    <source>
        <dbReference type="EMBL" id="KZT01344.1"/>
    </source>
</evidence>
<gene>
    <name evidence="8" type="ORF">LAESUDRAFT_763837</name>
</gene>
<dbReference type="OrthoDB" id="329835at2759"/>
<dbReference type="SUPFAM" id="SSF52151">
    <property type="entry name" value="FabD/lysophospholipase-like"/>
    <property type="match status" value="1"/>
</dbReference>
<feature type="domain" description="Ketosynthase family 3 (KS3)" evidence="6">
    <location>
        <begin position="10"/>
        <end position="430"/>
    </location>
</feature>
<dbReference type="Gene3D" id="3.40.366.10">
    <property type="entry name" value="Malonyl-Coenzyme A Acyl Carrier Protein, domain 2"/>
    <property type="match status" value="1"/>
</dbReference>
<dbReference type="InterPro" id="IPR014031">
    <property type="entry name" value="Ketoacyl_synth_C"/>
</dbReference>
<dbReference type="InterPro" id="IPR014043">
    <property type="entry name" value="Acyl_transferase_dom"/>
</dbReference>
<dbReference type="GO" id="GO:0044550">
    <property type="term" value="P:secondary metabolite biosynthetic process"/>
    <property type="evidence" value="ECO:0007669"/>
    <property type="project" value="UniProtKB-ARBA"/>
</dbReference>
<evidence type="ECO:0000259" key="7">
    <source>
        <dbReference type="PROSITE" id="PS52019"/>
    </source>
</evidence>
<dbReference type="SMART" id="SM00826">
    <property type="entry name" value="PKS_DH"/>
    <property type="match status" value="1"/>
</dbReference>
<dbReference type="PROSITE" id="PS52019">
    <property type="entry name" value="PKS_MFAS_DH"/>
    <property type="match status" value="1"/>
</dbReference>
<dbReference type="EMBL" id="KV427666">
    <property type="protein sequence ID" value="KZT01344.1"/>
    <property type="molecule type" value="Genomic_DNA"/>
</dbReference>
<organism evidence="8 9">
    <name type="scientific">Laetiporus sulphureus 93-53</name>
    <dbReference type="NCBI Taxonomy" id="1314785"/>
    <lineage>
        <taxon>Eukaryota</taxon>
        <taxon>Fungi</taxon>
        <taxon>Dikarya</taxon>
        <taxon>Basidiomycota</taxon>
        <taxon>Agaricomycotina</taxon>
        <taxon>Agaricomycetes</taxon>
        <taxon>Polyporales</taxon>
        <taxon>Laetiporus</taxon>
    </lineage>
</organism>
<dbReference type="InterPro" id="IPR001227">
    <property type="entry name" value="Ac_transferase_dom_sf"/>
</dbReference>
<dbReference type="InterPro" id="IPR014030">
    <property type="entry name" value="Ketoacyl_synth_N"/>
</dbReference>
<dbReference type="Pfam" id="PF16197">
    <property type="entry name" value="KAsynt_C_assoc"/>
    <property type="match status" value="1"/>
</dbReference>
<dbReference type="STRING" id="1314785.A0A165BN56"/>
<dbReference type="Pfam" id="PF14765">
    <property type="entry name" value="PS-DH"/>
    <property type="match status" value="1"/>
</dbReference>
<dbReference type="Pfam" id="PF00109">
    <property type="entry name" value="ketoacyl-synt"/>
    <property type="match status" value="1"/>
</dbReference>
<protein>
    <submittedName>
        <fullName evidence="8">Ketoacyl-synt-domain-containing protein</fullName>
    </submittedName>
</protein>
<dbReference type="SMART" id="SM00827">
    <property type="entry name" value="PKS_AT"/>
    <property type="match status" value="1"/>
</dbReference>
<feature type="active site" description="Proton acceptor; for dehydratase activity" evidence="5">
    <location>
        <position position="930"/>
    </location>
</feature>
<dbReference type="InterPro" id="IPR050091">
    <property type="entry name" value="PKS_NRPS_Biosynth_Enz"/>
</dbReference>
<dbReference type="SUPFAM" id="SSF53901">
    <property type="entry name" value="Thiolase-like"/>
    <property type="match status" value="1"/>
</dbReference>
<dbReference type="InterPro" id="IPR016039">
    <property type="entry name" value="Thiolase-like"/>
</dbReference>
<evidence type="ECO:0000256" key="2">
    <source>
        <dbReference type="ARBA" id="ARBA00022553"/>
    </source>
</evidence>
<dbReference type="SUPFAM" id="SSF55048">
    <property type="entry name" value="Probable ACP-binding domain of malonyl-CoA ACP transacylase"/>
    <property type="match status" value="1"/>
</dbReference>
<evidence type="ECO:0000259" key="6">
    <source>
        <dbReference type="PROSITE" id="PS52004"/>
    </source>
</evidence>
<dbReference type="PANTHER" id="PTHR43775:SF37">
    <property type="entry name" value="SI:DKEY-61P9.11"/>
    <property type="match status" value="1"/>
</dbReference>
<dbReference type="InterPro" id="IPR032821">
    <property type="entry name" value="PKS_assoc"/>
</dbReference>
<dbReference type="Pfam" id="PF21089">
    <property type="entry name" value="PKS_DH_N"/>
    <property type="match status" value="1"/>
</dbReference>
<feature type="domain" description="PKS/mFAS DH" evidence="7">
    <location>
        <begin position="885"/>
        <end position="1179"/>
    </location>
</feature>
<dbReference type="InterPro" id="IPR036736">
    <property type="entry name" value="ACP-like_sf"/>
</dbReference>
<feature type="region of interest" description="C-terminal hotdog fold" evidence="5">
    <location>
        <begin position="1027"/>
        <end position="1179"/>
    </location>
</feature>
<accession>A0A165BN56</accession>
<evidence type="ECO:0000256" key="5">
    <source>
        <dbReference type="PROSITE-ProRule" id="PRU01363"/>
    </source>
</evidence>
<evidence type="ECO:0000256" key="4">
    <source>
        <dbReference type="ARBA" id="ARBA00023268"/>
    </source>
</evidence>
<evidence type="ECO:0000256" key="1">
    <source>
        <dbReference type="ARBA" id="ARBA00022450"/>
    </source>
</evidence>
<dbReference type="PROSITE" id="PS52004">
    <property type="entry name" value="KS3_2"/>
    <property type="match status" value="1"/>
</dbReference>
<keyword evidence="9" id="KW-1185">Reference proteome</keyword>
<dbReference type="SUPFAM" id="SSF51735">
    <property type="entry name" value="NAD(P)-binding Rossmann-fold domains"/>
    <property type="match status" value="1"/>
</dbReference>
<feature type="region of interest" description="N-terminal hotdog fold" evidence="5">
    <location>
        <begin position="885"/>
        <end position="1014"/>
    </location>
</feature>
<evidence type="ECO:0000256" key="3">
    <source>
        <dbReference type="ARBA" id="ARBA00022679"/>
    </source>
</evidence>
<keyword evidence="4" id="KW-0511">Multifunctional enzyme</keyword>
<dbReference type="SUPFAM" id="SSF53474">
    <property type="entry name" value="alpha/beta-Hydrolases"/>
    <property type="match status" value="1"/>
</dbReference>
<dbReference type="InterPro" id="IPR016035">
    <property type="entry name" value="Acyl_Trfase/lysoPLipase"/>
</dbReference>
<dbReference type="InterPro" id="IPR020807">
    <property type="entry name" value="PKS_DH"/>
</dbReference>
<dbReference type="InterPro" id="IPR049900">
    <property type="entry name" value="PKS_mFAS_DH"/>
</dbReference>
<dbReference type="SMART" id="SM00822">
    <property type="entry name" value="PKS_KR"/>
    <property type="match status" value="1"/>
</dbReference>
<dbReference type="Gene3D" id="3.40.50.720">
    <property type="entry name" value="NAD(P)-binding Rossmann-like Domain"/>
    <property type="match status" value="1"/>
</dbReference>
<dbReference type="InterPro" id="IPR049551">
    <property type="entry name" value="PKS_DH_C"/>
</dbReference>
<dbReference type="PANTHER" id="PTHR43775">
    <property type="entry name" value="FATTY ACID SYNTHASE"/>
    <property type="match status" value="1"/>
</dbReference>
<dbReference type="InterPro" id="IPR029058">
    <property type="entry name" value="AB_hydrolase_fold"/>
</dbReference>
<dbReference type="Gene3D" id="1.10.1200.10">
    <property type="entry name" value="ACP-like"/>
    <property type="match status" value="1"/>
</dbReference>
<dbReference type="Pfam" id="PF02801">
    <property type="entry name" value="Ketoacyl-synt_C"/>
    <property type="match status" value="1"/>
</dbReference>
<dbReference type="GO" id="GO:0004312">
    <property type="term" value="F:fatty acid synthase activity"/>
    <property type="evidence" value="ECO:0007669"/>
    <property type="project" value="TreeGrafter"/>
</dbReference>
<dbReference type="InterPro" id="IPR020841">
    <property type="entry name" value="PKS_Beta-ketoAc_synthase_dom"/>
</dbReference>
<sequence length="2452" mass="269182">MAISSQSLPRPPIAIVGIAAELPGGSYSAKNLSYKEFSDFLLHGGKAYEDIPPNRFSVDSWAGDGLGRVVARKGSFLKNIAEFDHSEFGVSAKDARAMALGTRKLIELSFLSLLDAGIAYRGRNVGCYAAATAHDILGVAEPDEMEAKGSFAGIPCMVANKISYHLDLRGPSVPVDTACSSSLTALHLAVQALRLGECESAVVAACQLNLRLADFVQYSQGSVLAHDGECKPFDASADGFARGEGAVAIVLKLYDDAVRDGDYIYGNILGTGINASGGVAPAYAPVGNAQLDAMQRAYQGIGRFPTEVDFVEMHATGTAAGDPIESNWTGENFARDGELLVGSVKGNIGHLEVAAFLASLCKVCSVFETGVIPPNVNLSVRNPAIKWNDYKLRVPVEPTPITARSPSGRLLVSMGSSGIGGANGHAVLESVPKTVKSKARQGSKQRPVLLLAGGLSPRSSNAVADGLWESAIMYSDKWDALSYIYGRRVRQMTWRTYTIARPGHQQPSVARFSAPVLTPRNKPPLVFLFSGQGPQHINMGKQLYERFPVFRNTVTLLDRCHRAITGASLVEKYGIFAETKPLQGLPPVWPISVILPSIAMVQIALFDLLCDLGVRPDIVVGHSAGETAMLYASGAAPKEMAMEIAIARGQAMTIIEREHGTMAALACTPAQASSILRTARQSIQKEGVLEIACYNSPSAVAIAGHDYLVEKAIKLAKDRGFLAQRIQTRVPVHSTLMDICQEEYRSAMAEIYARYPGEHKPSIKTYSTESGGCLNDFSAEYFWQNSRNPVQFTRAISAIQHAHPDATFMEISPHSVLSSYLPELGVPAVSIACPMRRSKKYEQDQEEAQLLTSLGQIILMGHNSVDFRKLTSYAAFERDFEPPPYPFMKKNVPYLPQYSHILRKQMGFRRPLSGEDMRINSLTHPDIAQHVINGEPIMPAAGFLEMTLEAGARVMWNVQFHSMLFLSSETPNVVLVEIDRMRWSVKSLQPSPYGGAGSPRLHASGYMTGDSVSNTDQLPIDIVAVCARCQARSVKVFYENLTHFAQYGSLYRRAAEVHLGFKEALVKVKGLDEDLSAIPGYIIHPAILDACIHVVVHPDFTGNPNKDVYYLPSRVGRFMYHGSLDNGRMLPDFLYAYAVLKEWLPGELITDVYIIDVNGERMCTLQDLTVERHYNVSPREVMKRFDLVYQRFQILPRSFEQSDSTALLSIGDPRCGHLVERETSEGWVEFRLDDNLTATEMVENTALNDALRICEAGIDHIVNVSGKKVINVLILDEGSLHFAYALSAAIEKTLGTSTTIKFFVAIDSAESSQLASLPRSCIATKVDFSESHDGPGLQGAFFDMIVSFHALVPRGPLAEDLRYLKSILLPGGLLILAENVEDPKLAEPSIPDSNNPQPPCPAKTSSSRHWLALLESHSFRTAVHPCHPPNVLLLEAQCPTISPPRIIQPLTAQDIVLLPYAVGSEMSIQQALKVLNPELPTNIWFIALAGMHGDGAKGFTRSLRREFPLWDLGLAIFQVEYPQSEAEQIVRYYSSVPGMEREIFIDDKLEVWNPRFCESNVPTGTNSTLVLAMGQSDVPPFHASITVLGASTSDAGCYGIVGRVDRLGMDVDPEHLNATVATVISEKPTGHVVVHAGALSVIPNNADPSSVARMLPAFLLVSAALGIGFLQNTKRVRKGRVIVTHSDSSIGQSLLWLLETFGITPLAMRTSATPLDFISLHPRIDDVVLSGYEQESQVLDEFVATGASVLFWRTCLKVAHILAADPWAIGDTLRTASLRVQQSSCPSPFPCQSQEKADEVLQLTSSSPWLFRPDETYLLIGGIGSLGMHIALWMYEKGARHITMTSRSGRRSIEQANDTLALYMLEYLDTRPDLSLRLEASDAASAASLKCLLASLSRPVAGCMFMPVVLSDRTFMSQDAESFDTVFNSKMKAFETLESSLDVPKLDFLIIFSSITTFGNAGQTNYASVNTILDGKAAKHHNAFSIVVPTIKDSVAVKGREFQLQHLLQWGYSGRELCDCLEDGIRKLADGPFNLYVPDLDWDLVHEHLGSSPLYDHLVKQQSTFDTNVSINDMQEQLRSVVLQHLDVDPKEFSADVPFTAYGLDSLSAGRLSLALRPFVRLSQLQLLGDLSLAGVQNFVKQASKDNIPIDTVPQHELFQWDEVNRAGQPLVKLVDRPDDIPLILVHGASGSIIAFMTLQEKFTTSLWALQTTPETPTESIEAMSRYYFAAIKAARPNGPYRIGAYSGTSIIALMLARMLESNGDEVIQLCVIDHFTLLFASPYMEPDEETIQLHSPGPAMIRHALDRMLTLYRAEATPTRPQIAQWYEDALNGLDVPDFARDWLSAFQKIVIGTYEFMFQLLPRDRPYSLEALRQALIDWMRGIRAPVIAYFATKGVLASIPDASREEWGDCGVHLAFPDAKIFTSENTHFTILESEELVHLLVTEWSPVE</sequence>
<dbReference type="RefSeq" id="XP_040759084.1">
    <property type="nucleotide sequence ID" value="XM_040913337.1"/>
</dbReference>
<dbReference type="PROSITE" id="PS00606">
    <property type="entry name" value="KS3_1"/>
    <property type="match status" value="1"/>
</dbReference>
<dbReference type="CDD" id="cd00833">
    <property type="entry name" value="PKS"/>
    <property type="match status" value="1"/>
</dbReference>
<dbReference type="GO" id="GO:0004315">
    <property type="term" value="F:3-oxoacyl-[acyl-carrier-protein] synthase activity"/>
    <property type="evidence" value="ECO:0007669"/>
    <property type="project" value="InterPro"/>
</dbReference>
<feature type="active site" description="Proton donor; for dehydratase activity" evidence="5">
    <location>
        <position position="1089"/>
    </location>
</feature>
<dbReference type="GeneID" id="63830365"/>
<dbReference type="InterPro" id="IPR018201">
    <property type="entry name" value="Ketoacyl_synth_AS"/>
</dbReference>
<dbReference type="InterPro" id="IPR016036">
    <property type="entry name" value="Malonyl_transacylase_ACP-bd"/>
</dbReference>
<dbReference type="Pfam" id="PF08659">
    <property type="entry name" value="KR"/>
    <property type="match status" value="1"/>
</dbReference>
<dbReference type="Proteomes" id="UP000076871">
    <property type="component" value="Unassembled WGS sequence"/>
</dbReference>
<dbReference type="Gene3D" id="3.10.129.110">
    <property type="entry name" value="Polyketide synthase dehydratase"/>
    <property type="match status" value="1"/>
</dbReference>
<dbReference type="InterPro" id="IPR001031">
    <property type="entry name" value="Thioesterase"/>
</dbReference>
<reference evidence="8 9" key="1">
    <citation type="journal article" date="2016" name="Mol. Biol. Evol.">
        <title>Comparative Genomics of Early-Diverging Mushroom-Forming Fungi Provides Insights into the Origins of Lignocellulose Decay Capabilities.</title>
        <authorList>
            <person name="Nagy L.G."/>
            <person name="Riley R."/>
            <person name="Tritt A."/>
            <person name="Adam C."/>
            <person name="Daum C."/>
            <person name="Floudas D."/>
            <person name="Sun H."/>
            <person name="Yadav J.S."/>
            <person name="Pangilinan J."/>
            <person name="Larsson K.H."/>
            <person name="Matsuura K."/>
            <person name="Barry K."/>
            <person name="Labutti K."/>
            <person name="Kuo R."/>
            <person name="Ohm R.A."/>
            <person name="Bhattacharya S.S."/>
            <person name="Shirouzu T."/>
            <person name="Yoshinaga Y."/>
            <person name="Martin F.M."/>
            <person name="Grigoriev I.V."/>
            <person name="Hibbett D.S."/>
        </authorList>
    </citation>
    <scope>NUCLEOTIDE SEQUENCE [LARGE SCALE GENOMIC DNA]</scope>
    <source>
        <strain evidence="8 9">93-53</strain>
    </source>
</reference>
<dbReference type="SMART" id="SM00825">
    <property type="entry name" value="PKS_KS"/>
    <property type="match status" value="1"/>
</dbReference>
<dbReference type="SUPFAM" id="SSF47336">
    <property type="entry name" value="ACP-like"/>
    <property type="match status" value="1"/>
</dbReference>
<dbReference type="Gene3D" id="3.40.47.10">
    <property type="match status" value="1"/>
</dbReference>
<name>A0A165BN56_9APHY</name>
<dbReference type="InterPro" id="IPR049552">
    <property type="entry name" value="PKS_DH_N"/>
</dbReference>
<dbReference type="Pfam" id="PF00975">
    <property type="entry name" value="Thioesterase"/>
    <property type="match status" value="1"/>
</dbReference>
<dbReference type="InterPro" id="IPR036291">
    <property type="entry name" value="NAD(P)-bd_dom_sf"/>
</dbReference>
<dbReference type="InterPro" id="IPR042104">
    <property type="entry name" value="PKS_dehydratase_sf"/>
</dbReference>